<evidence type="ECO:0008006" key="4">
    <source>
        <dbReference type="Google" id="ProtNLM"/>
    </source>
</evidence>
<reference evidence="2 3" key="1">
    <citation type="submission" date="2024-02" db="EMBL/GenBank/DDBJ databases">
        <title>Genome analysis and characterization of Microbaculum marinisediminis sp. nov., isolated from marine sediment.</title>
        <authorList>
            <person name="Du Z.-J."/>
            <person name="Ye Y.-Q."/>
            <person name="Zhang Z.-R."/>
            <person name="Yuan S.-M."/>
            <person name="Zhang X.-Y."/>
        </authorList>
    </citation>
    <scope>NUCLEOTIDE SEQUENCE [LARGE SCALE GENOMIC DNA]</scope>
    <source>
        <strain evidence="2 3">SDUM1044001</strain>
    </source>
</reference>
<dbReference type="AlphaFoldDB" id="A0AAW9S307"/>
<dbReference type="RefSeq" id="WP_340332610.1">
    <property type="nucleotide sequence ID" value="NZ_JAZHOF010000015.1"/>
</dbReference>
<feature type="region of interest" description="Disordered" evidence="1">
    <location>
        <begin position="19"/>
        <end position="51"/>
    </location>
</feature>
<dbReference type="InterPro" id="IPR017026">
    <property type="entry name" value="ImuA"/>
</dbReference>
<dbReference type="InterPro" id="IPR027417">
    <property type="entry name" value="P-loop_NTPase"/>
</dbReference>
<evidence type="ECO:0000313" key="3">
    <source>
        <dbReference type="Proteomes" id="UP001378188"/>
    </source>
</evidence>
<dbReference type="SUPFAM" id="SSF52540">
    <property type="entry name" value="P-loop containing nucleoside triphosphate hydrolases"/>
    <property type="match status" value="1"/>
</dbReference>
<feature type="region of interest" description="Disordered" evidence="1">
    <location>
        <begin position="274"/>
        <end position="338"/>
    </location>
</feature>
<dbReference type="Gene3D" id="3.40.50.300">
    <property type="entry name" value="P-loop containing nucleotide triphosphate hydrolases"/>
    <property type="match status" value="1"/>
</dbReference>
<sequence>MPDAPDTLPDLDSLRRRIARLEGDGGGSAEPDQSRVASPVPLGHPALDDTLGGGLRRGDLHEIRASEANGALAFGFAAALAARLCAWPGGDRVDVDRPPLERTAQGPTGRHRPGGRWTLIVTTFDGAGEWGRPYGPGLAAFGLDPGRLLIVETRRPREALWAAEEGLSSRALAAVLAEIRGDPAVVDMTATRRLTLRAARSGVTAMLVRPGAGAGLSAARTRWRISPPADLGVSESLALPQPAWQADLERNAARPGGCFTLMWKPDEHVFTPAPPLLTSGIADPGTGQPGSAWSGSDWPGSDRSGTAVPRRQAAAPAGRTAEGGSADRPAVLPLRRAG</sequence>
<dbReference type="PIRSF" id="PIRSF034285">
    <property type="entry name" value="UCP034285"/>
    <property type="match status" value="1"/>
</dbReference>
<dbReference type="Proteomes" id="UP001378188">
    <property type="component" value="Unassembled WGS sequence"/>
</dbReference>
<accession>A0AAW9S307</accession>
<gene>
    <name evidence="2" type="ORF">V3328_25775</name>
</gene>
<comment type="caution">
    <text evidence="2">The sequence shown here is derived from an EMBL/GenBank/DDBJ whole genome shotgun (WGS) entry which is preliminary data.</text>
</comment>
<evidence type="ECO:0000313" key="2">
    <source>
        <dbReference type="EMBL" id="MEJ8574910.1"/>
    </source>
</evidence>
<protein>
    <recommendedName>
        <fullName evidence="4">Protein ImuA</fullName>
    </recommendedName>
</protein>
<evidence type="ECO:0000256" key="1">
    <source>
        <dbReference type="SAM" id="MobiDB-lite"/>
    </source>
</evidence>
<proteinExistence type="predicted"/>
<name>A0AAW9S307_9HYPH</name>
<keyword evidence="3" id="KW-1185">Reference proteome</keyword>
<organism evidence="2 3">
    <name type="scientific">Microbaculum marinum</name>
    <dbReference type="NCBI Taxonomy" id="1764581"/>
    <lineage>
        <taxon>Bacteria</taxon>
        <taxon>Pseudomonadati</taxon>
        <taxon>Pseudomonadota</taxon>
        <taxon>Alphaproteobacteria</taxon>
        <taxon>Hyphomicrobiales</taxon>
        <taxon>Tepidamorphaceae</taxon>
        <taxon>Microbaculum</taxon>
    </lineage>
</organism>
<dbReference type="EMBL" id="JAZHOF010000015">
    <property type="protein sequence ID" value="MEJ8574910.1"/>
    <property type="molecule type" value="Genomic_DNA"/>
</dbReference>